<evidence type="ECO:0000313" key="3">
    <source>
        <dbReference type="Proteomes" id="UP000240542"/>
    </source>
</evidence>
<keyword evidence="3" id="KW-1185">Reference proteome</keyword>
<comment type="caution">
    <text evidence="2">The sequence shown here is derived from an EMBL/GenBank/DDBJ whole genome shotgun (WGS) entry which is preliminary data.</text>
</comment>
<evidence type="ECO:0000313" key="2">
    <source>
        <dbReference type="EMBL" id="PSK88095.1"/>
    </source>
</evidence>
<dbReference type="AlphaFoldDB" id="A0A2P8CSZ4"/>
<dbReference type="InterPro" id="IPR039422">
    <property type="entry name" value="MarR/SlyA-like"/>
</dbReference>
<organism evidence="2 3">
    <name type="scientific">Murinocardiopsis flavida</name>
    <dbReference type="NCBI Taxonomy" id="645275"/>
    <lineage>
        <taxon>Bacteria</taxon>
        <taxon>Bacillati</taxon>
        <taxon>Actinomycetota</taxon>
        <taxon>Actinomycetes</taxon>
        <taxon>Streptosporangiales</taxon>
        <taxon>Nocardiopsidaceae</taxon>
        <taxon>Murinocardiopsis</taxon>
    </lineage>
</organism>
<dbReference type="RefSeq" id="WP_106586495.1">
    <property type="nucleotide sequence ID" value="NZ_PYGA01000030.1"/>
</dbReference>
<dbReference type="InterPro" id="IPR000835">
    <property type="entry name" value="HTH_MarR-typ"/>
</dbReference>
<dbReference type="InterPro" id="IPR036390">
    <property type="entry name" value="WH_DNA-bd_sf"/>
</dbReference>
<dbReference type="OrthoDB" id="3216907at2"/>
<sequence length="146" mass="16163">MSENAQETRIADALIQVTRLVERVFAEVGRHCELTPQQAQLLCLLTDGPIGMTDLSRLLNLEKSSLTGLVDRVERRGLVARHRDTCDRRAWHVALTEEGQRAGAETHDLVNARLEALAEDLPASDRDQVAAALVHLLAAHRRTTAD</sequence>
<proteinExistence type="predicted"/>
<dbReference type="PANTHER" id="PTHR33164:SF107">
    <property type="entry name" value="TRANSCRIPTIONAL REGULATORY PROTEIN"/>
    <property type="match status" value="1"/>
</dbReference>
<feature type="domain" description="HTH marR-type" evidence="1">
    <location>
        <begin position="7"/>
        <end position="138"/>
    </location>
</feature>
<dbReference type="Gene3D" id="1.10.10.10">
    <property type="entry name" value="Winged helix-like DNA-binding domain superfamily/Winged helix DNA-binding domain"/>
    <property type="match status" value="1"/>
</dbReference>
<dbReference type="InterPro" id="IPR036388">
    <property type="entry name" value="WH-like_DNA-bd_sf"/>
</dbReference>
<dbReference type="SUPFAM" id="SSF46785">
    <property type="entry name" value="Winged helix' DNA-binding domain"/>
    <property type="match status" value="1"/>
</dbReference>
<dbReference type="Pfam" id="PF01047">
    <property type="entry name" value="MarR"/>
    <property type="match status" value="1"/>
</dbReference>
<accession>A0A2P8CSZ4</accession>
<gene>
    <name evidence="2" type="ORF">CLV63_13057</name>
</gene>
<dbReference type="PRINTS" id="PR00598">
    <property type="entry name" value="HTHMARR"/>
</dbReference>
<dbReference type="GO" id="GO:0003700">
    <property type="term" value="F:DNA-binding transcription factor activity"/>
    <property type="evidence" value="ECO:0007669"/>
    <property type="project" value="InterPro"/>
</dbReference>
<dbReference type="GO" id="GO:0003677">
    <property type="term" value="F:DNA binding"/>
    <property type="evidence" value="ECO:0007669"/>
    <property type="project" value="UniProtKB-KW"/>
</dbReference>
<dbReference type="PANTHER" id="PTHR33164">
    <property type="entry name" value="TRANSCRIPTIONAL REGULATOR, MARR FAMILY"/>
    <property type="match status" value="1"/>
</dbReference>
<dbReference type="GO" id="GO:0006950">
    <property type="term" value="P:response to stress"/>
    <property type="evidence" value="ECO:0007669"/>
    <property type="project" value="TreeGrafter"/>
</dbReference>
<protein>
    <submittedName>
        <fullName evidence="2">DNA-binding MarR family transcriptional regulator</fullName>
    </submittedName>
</protein>
<dbReference type="PROSITE" id="PS50995">
    <property type="entry name" value="HTH_MARR_2"/>
    <property type="match status" value="1"/>
</dbReference>
<reference evidence="2 3" key="1">
    <citation type="submission" date="2018-03" db="EMBL/GenBank/DDBJ databases">
        <title>Genomic Encyclopedia of Archaeal and Bacterial Type Strains, Phase II (KMG-II): from individual species to whole genera.</title>
        <authorList>
            <person name="Goeker M."/>
        </authorList>
    </citation>
    <scope>NUCLEOTIDE SEQUENCE [LARGE SCALE GENOMIC DNA]</scope>
    <source>
        <strain evidence="2 3">DSM 45312</strain>
    </source>
</reference>
<keyword evidence="2" id="KW-0238">DNA-binding</keyword>
<dbReference type="EMBL" id="PYGA01000030">
    <property type="protein sequence ID" value="PSK88095.1"/>
    <property type="molecule type" value="Genomic_DNA"/>
</dbReference>
<name>A0A2P8CSZ4_9ACTN</name>
<dbReference type="SMART" id="SM00347">
    <property type="entry name" value="HTH_MARR"/>
    <property type="match status" value="1"/>
</dbReference>
<dbReference type="Proteomes" id="UP000240542">
    <property type="component" value="Unassembled WGS sequence"/>
</dbReference>
<evidence type="ECO:0000259" key="1">
    <source>
        <dbReference type="PROSITE" id="PS50995"/>
    </source>
</evidence>